<dbReference type="GeneID" id="80557766"/>
<evidence type="ECO:0000313" key="1">
    <source>
        <dbReference type="EMBL" id="BCS82561.1"/>
    </source>
</evidence>
<keyword evidence="2" id="KW-1185">Reference proteome</keyword>
<organism evidence="1 2">
    <name type="scientific">Cotonvirus japonicus</name>
    <dbReference type="NCBI Taxonomy" id="2811091"/>
    <lineage>
        <taxon>Viruses</taxon>
        <taxon>Varidnaviria</taxon>
        <taxon>Bamfordvirae</taxon>
        <taxon>Nucleocytoviricota</taxon>
        <taxon>Megaviricetes</taxon>
        <taxon>Imitervirales</taxon>
        <taxon>Mimiviridae</taxon>
        <taxon>Megamimivirinae</taxon>
        <taxon>Cotonvirus</taxon>
        <taxon>Cotonvirus japonicum</taxon>
    </lineage>
</organism>
<dbReference type="Proteomes" id="UP001321479">
    <property type="component" value="Segment"/>
</dbReference>
<evidence type="ECO:0000313" key="2">
    <source>
        <dbReference type="Proteomes" id="UP001321479"/>
    </source>
</evidence>
<sequence length="172" mass="20897">MYNHYIKYIINIMKLPIKLNRQEYDKKLIDTFKKISSKFDINPKIKILMRNETTDDVITNIQKLFSNMAQNMQKYTFDRSFYYTIKLDSIQKLIKFFKQDLETDDWLVETSTPKQGDTPFQNYNFWKTIIIYFDNYTLTIEPDYIEFNHSKNTSKNFKKINKIICDSFTNKH</sequence>
<reference evidence="1 2" key="1">
    <citation type="submission" date="2021-02" db="EMBL/GenBank/DDBJ databases">
        <title>Cotonvirus japonicus, which uses Golgi apparatus of host cells for its virion factory, phylogenetically links tailed tupanvirus and icosahedral mimivirus.</title>
        <authorList>
            <person name="Takahashi H."/>
            <person name="Fukaya S."/>
            <person name="Song C."/>
            <person name="Murata K."/>
            <person name="Takemura M."/>
        </authorList>
    </citation>
    <scope>NUCLEOTIDE SEQUENCE [LARGE SCALE GENOMIC DNA]</scope>
</reference>
<proteinExistence type="predicted"/>
<accession>A0ABM7NQY1</accession>
<dbReference type="RefSeq" id="YP_010841169.1">
    <property type="nucleotide sequence ID" value="NC_079139.1"/>
</dbReference>
<dbReference type="EMBL" id="AP024483">
    <property type="protein sequence ID" value="BCS82561.1"/>
    <property type="molecule type" value="Genomic_DNA"/>
</dbReference>
<protein>
    <submittedName>
        <fullName evidence="1">Secretion chaperone-like protein</fullName>
    </submittedName>
</protein>
<name>A0ABM7NQY1_9VIRU</name>